<dbReference type="Proteomes" id="UP000289152">
    <property type="component" value="Unassembled WGS sequence"/>
</dbReference>
<evidence type="ECO:0000256" key="3">
    <source>
        <dbReference type="ARBA" id="ARBA00023125"/>
    </source>
</evidence>
<dbReference type="InterPro" id="IPR001138">
    <property type="entry name" value="Zn2Cys6_DnaBD"/>
</dbReference>
<evidence type="ECO:0000256" key="1">
    <source>
        <dbReference type="ARBA" id="ARBA00022723"/>
    </source>
</evidence>
<dbReference type="GO" id="GO:0006351">
    <property type="term" value="P:DNA-templated transcription"/>
    <property type="evidence" value="ECO:0007669"/>
    <property type="project" value="InterPro"/>
</dbReference>
<sequence length="564" mass="63997">MTEQPPVKRRRTQRACDNCRQQRIRCDYDGVNQDDRPRKARRHTTEEAEDLAQGVEPGYLGRSSLVNLVFAHCYQKSWKRRLSELDHEHDLYRDAFREGEPESGCLVGRMVPIDPAHGGTSACTFGKASAKLADKIGAQTILDDLLLKGRLHIIPFFPVVTVTESLGPQGPQEDYFRIWSVHNPDSAPPSAIPRVIRLILCAIPSLSRDVPPNIRKSVLNTVQGLLTGPEMSRISSPTLSNVQVLILLSLADELHAWDARGAESMAWRRIGTGLRMALELGLHRAVSSKVVPRPQRHRRQRVWGACVFADRWLSLRLGQPHTINLADADAPPPFPYPDHIDPAQSSTVVPSFQLFCELTRLSEFLGKACNLVCTPSWLERADDVSLLLWQNNFETWLEALPTDWRYDLRCLTEASQVLNTLVVTVMFTFYQSLIWPIRPIPSHITFRPPQRRKQDLIRRSQEVIIWAEGSGQFYIDTLSFIPYAVACCTLIQVKIYDETESLSTLQWLDRGIAVLASWADVETTNSQFRQGRQNLVEMLKVLRPVDPPVLSDPFEIFGPEFQLE</sequence>
<dbReference type="SMART" id="SM00906">
    <property type="entry name" value="Fungal_trans"/>
    <property type="match status" value="1"/>
</dbReference>
<dbReference type="PANTHER" id="PTHR31668:SF26">
    <property type="entry name" value="GLUCOSE TRANSPORT TRANSCRIPTION REGULATOR RGT1-RELATED"/>
    <property type="match status" value="1"/>
</dbReference>
<evidence type="ECO:0000256" key="2">
    <source>
        <dbReference type="ARBA" id="ARBA00023015"/>
    </source>
</evidence>
<feature type="domain" description="Xylanolytic transcriptional activator regulatory" evidence="7">
    <location>
        <begin position="266"/>
        <end position="339"/>
    </location>
</feature>
<dbReference type="InterPro" id="IPR050797">
    <property type="entry name" value="Carb_Metab_Trans_Reg"/>
</dbReference>
<proteinExistence type="predicted"/>
<dbReference type="OrthoDB" id="39175at2759"/>
<dbReference type="PANTHER" id="PTHR31668">
    <property type="entry name" value="GLUCOSE TRANSPORT TRANSCRIPTION REGULATOR RGT1-RELATED-RELATED"/>
    <property type="match status" value="1"/>
</dbReference>
<keyword evidence="9" id="KW-1185">Reference proteome</keyword>
<dbReference type="SUPFAM" id="SSF57701">
    <property type="entry name" value="Zn2/Cys6 DNA-binding domain"/>
    <property type="match status" value="1"/>
</dbReference>
<dbReference type="InterPro" id="IPR036864">
    <property type="entry name" value="Zn2-C6_fun-type_DNA-bd_sf"/>
</dbReference>
<organism evidence="8 9">
    <name type="scientific">Tremella mesenterica</name>
    <name type="common">Jelly fungus</name>
    <dbReference type="NCBI Taxonomy" id="5217"/>
    <lineage>
        <taxon>Eukaryota</taxon>
        <taxon>Fungi</taxon>
        <taxon>Dikarya</taxon>
        <taxon>Basidiomycota</taxon>
        <taxon>Agaricomycotina</taxon>
        <taxon>Tremellomycetes</taxon>
        <taxon>Tremellales</taxon>
        <taxon>Tremellaceae</taxon>
        <taxon>Tremella</taxon>
    </lineage>
</organism>
<dbReference type="VEuPathDB" id="FungiDB:TREMEDRAFT_30245"/>
<dbReference type="STRING" id="5217.A0A4V1M4Y4"/>
<keyword evidence="5" id="KW-0539">Nucleus</keyword>
<dbReference type="InterPro" id="IPR007219">
    <property type="entry name" value="XnlR_reg_dom"/>
</dbReference>
<evidence type="ECO:0000256" key="5">
    <source>
        <dbReference type="ARBA" id="ARBA00023242"/>
    </source>
</evidence>
<dbReference type="Pfam" id="PF04082">
    <property type="entry name" value="Fungal_trans"/>
    <property type="match status" value="1"/>
</dbReference>
<evidence type="ECO:0000256" key="6">
    <source>
        <dbReference type="SAM" id="MobiDB-lite"/>
    </source>
</evidence>
<dbReference type="EMBL" id="SDIL01000004">
    <property type="protein sequence ID" value="RXK41977.1"/>
    <property type="molecule type" value="Genomic_DNA"/>
</dbReference>
<dbReference type="GO" id="GO:0000981">
    <property type="term" value="F:DNA-binding transcription factor activity, RNA polymerase II-specific"/>
    <property type="evidence" value="ECO:0007669"/>
    <property type="project" value="InterPro"/>
</dbReference>
<name>A0A4V1M4Y4_TREME</name>
<gene>
    <name evidence="8" type="ORF">M231_00698</name>
</gene>
<dbReference type="Gene3D" id="4.10.240.10">
    <property type="entry name" value="Zn(2)-C6 fungal-type DNA-binding domain"/>
    <property type="match status" value="1"/>
</dbReference>
<keyword evidence="2" id="KW-0805">Transcription regulation</keyword>
<keyword evidence="1" id="KW-0479">Metal-binding</keyword>
<accession>A0A4V1M4Y4</accession>
<comment type="caution">
    <text evidence="8">The sequence shown here is derived from an EMBL/GenBank/DDBJ whole genome shotgun (WGS) entry which is preliminary data.</text>
</comment>
<evidence type="ECO:0000313" key="9">
    <source>
        <dbReference type="Proteomes" id="UP000289152"/>
    </source>
</evidence>
<evidence type="ECO:0000259" key="7">
    <source>
        <dbReference type="SMART" id="SM00906"/>
    </source>
</evidence>
<dbReference type="InParanoid" id="A0A4V1M4Y4"/>
<dbReference type="CDD" id="cd00067">
    <property type="entry name" value="GAL4"/>
    <property type="match status" value="1"/>
</dbReference>
<evidence type="ECO:0000313" key="8">
    <source>
        <dbReference type="EMBL" id="RXK41977.1"/>
    </source>
</evidence>
<feature type="region of interest" description="Disordered" evidence="6">
    <location>
        <begin position="30"/>
        <end position="50"/>
    </location>
</feature>
<dbReference type="GO" id="GO:0003677">
    <property type="term" value="F:DNA binding"/>
    <property type="evidence" value="ECO:0007669"/>
    <property type="project" value="UniProtKB-KW"/>
</dbReference>
<keyword evidence="4" id="KW-0804">Transcription</keyword>
<reference evidence="8 9" key="1">
    <citation type="submission" date="2016-06" db="EMBL/GenBank/DDBJ databases">
        <title>Evolution of pathogenesis and genome organization in the Tremellales.</title>
        <authorList>
            <person name="Cuomo C."/>
            <person name="Litvintseva A."/>
            <person name="Heitman J."/>
            <person name="Chen Y."/>
            <person name="Sun S."/>
            <person name="Springer D."/>
            <person name="Dromer F."/>
            <person name="Young S."/>
            <person name="Zeng Q."/>
            <person name="Chapman S."/>
            <person name="Gujja S."/>
            <person name="Saif S."/>
            <person name="Birren B."/>
        </authorList>
    </citation>
    <scope>NUCLEOTIDE SEQUENCE [LARGE SCALE GENOMIC DNA]</scope>
    <source>
        <strain evidence="8 9">ATCC 28783</strain>
    </source>
</reference>
<keyword evidence="3" id="KW-0238">DNA-binding</keyword>
<protein>
    <recommendedName>
        <fullName evidence="7">Xylanolytic transcriptional activator regulatory domain-containing protein</fullName>
    </recommendedName>
</protein>
<dbReference type="GO" id="GO:0008270">
    <property type="term" value="F:zinc ion binding"/>
    <property type="evidence" value="ECO:0007669"/>
    <property type="project" value="InterPro"/>
</dbReference>
<evidence type="ECO:0000256" key="4">
    <source>
        <dbReference type="ARBA" id="ARBA00023163"/>
    </source>
</evidence>
<dbReference type="AlphaFoldDB" id="A0A4V1M4Y4"/>
<dbReference type="CDD" id="cd12148">
    <property type="entry name" value="fungal_TF_MHR"/>
    <property type="match status" value="1"/>
</dbReference>